<dbReference type="AlphaFoldDB" id="Q0FZ00"/>
<feature type="region of interest" description="Disordered" evidence="1">
    <location>
        <begin position="1"/>
        <end position="71"/>
    </location>
</feature>
<evidence type="ECO:0000256" key="1">
    <source>
        <dbReference type="SAM" id="MobiDB-lite"/>
    </source>
</evidence>
<reference evidence="2 3" key="1">
    <citation type="journal article" date="2010" name="J. Bacteriol.">
        <title>Genome sequence of Fulvimarina pelagi HTCC2506T, a Mn(II)-oxidizing alphaproteobacterium possessing an aerobic anoxygenic photosynthetic gene cluster and Xanthorhodopsin.</title>
        <authorList>
            <person name="Kang I."/>
            <person name="Oh H.M."/>
            <person name="Lim S.I."/>
            <person name="Ferriera S."/>
            <person name="Giovannoni S.J."/>
            <person name="Cho J.C."/>
        </authorList>
    </citation>
    <scope>NUCLEOTIDE SEQUENCE [LARGE SCALE GENOMIC DNA]</scope>
    <source>
        <strain evidence="2 3">HTCC2506</strain>
    </source>
</reference>
<evidence type="ECO:0000313" key="3">
    <source>
        <dbReference type="Proteomes" id="UP000004310"/>
    </source>
</evidence>
<protein>
    <submittedName>
        <fullName evidence="2">Uncharacterized protein</fullName>
    </submittedName>
</protein>
<feature type="compositionally biased region" description="Basic and acidic residues" evidence="1">
    <location>
        <begin position="59"/>
        <end position="71"/>
    </location>
</feature>
<gene>
    <name evidence="2" type="ORF">FP2506_11397</name>
</gene>
<dbReference type="RefSeq" id="WP_007067414.1">
    <property type="nucleotide sequence ID" value="NZ_DS022272.1"/>
</dbReference>
<feature type="region of interest" description="Disordered" evidence="1">
    <location>
        <begin position="104"/>
        <end position="129"/>
    </location>
</feature>
<feature type="compositionally biased region" description="Basic and acidic residues" evidence="1">
    <location>
        <begin position="113"/>
        <end position="129"/>
    </location>
</feature>
<feature type="compositionally biased region" description="Low complexity" evidence="1">
    <location>
        <begin position="34"/>
        <end position="43"/>
    </location>
</feature>
<dbReference type="HOGENOM" id="CLU_1945613_0_0_5"/>
<evidence type="ECO:0000313" key="2">
    <source>
        <dbReference type="EMBL" id="EAU40158.1"/>
    </source>
</evidence>
<comment type="caution">
    <text evidence="2">The sequence shown here is derived from an EMBL/GenBank/DDBJ whole genome shotgun (WGS) entry which is preliminary data.</text>
</comment>
<sequence>MAKTPQTTGEPEKTGETKTPVTKAEVGEPPKTPTPGAAVPVPASGEGEAADAKSAPASEDGREVYEVTERAGPKVAGRRVKAGDTLRLTEAEARSDLLTGALIKTGGSLPKGLDPKNPAEADKGDQEAA</sequence>
<dbReference type="STRING" id="217511.GCA_001463845_01020"/>
<dbReference type="Proteomes" id="UP000004310">
    <property type="component" value="Unassembled WGS sequence"/>
</dbReference>
<proteinExistence type="predicted"/>
<organism evidence="2 3">
    <name type="scientific">Fulvimarina pelagi HTCC2506</name>
    <dbReference type="NCBI Taxonomy" id="314231"/>
    <lineage>
        <taxon>Bacteria</taxon>
        <taxon>Pseudomonadati</taxon>
        <taxon>Pseudomonadota</taxon>
        <taxon>Alphaproteobacteria</taxon>
        <taxon>Hyphomicrobiales</taxon>
        <taxon>Aurantimonadaceae</taxon>
        <taxon>Fulvimarina</taxon>
    </lineage>
</organism>
<keyword evidence="3" id="KW-1185">Reference proteome</keyword>
<dbReference type="EMBL" id="AATP01000009">
    <property type="protein sequence ID" value="EAU40158.1"/>
    <property type="molecule type" value="Genomic_DNA"/>
</dbReference>
<name>Q0FZ00_9HYPH</name>
<accession>Q0FZ00</accession>